<dbReference type="SUPFAM" id="SSF52402">
    <property type="entry name" value="Adenine nucleotide alpha hydrolases-like"/>
    <property type="match status" value="1"/>
</dbReference>
<reference evidence="3" key="2">
    <citation type="submission" date="2020-09" db="EMBL/GenBank/DDBJ databases">
        <authorList>
            <person name="Sun Q."/>
            <person name="Kim S."/>
        </authorList>
    </citation>
    <scope>NUCLEOTIDE SEQUENCE</scope>
    <source>
        <strain evidence="3">KCTC 42651</strain>
    </source>
</reference>
<evidence type="ECO:0000259" key="2">
    <source>
        <dbReference type="Pfam" id="PF00582"/>
    </source>
</evidence>
<dbReference type="InterPro" id="IPR006016">
    <property type="entry name" value="UspA"/>
</dbReference>
<reference evidence="3" key="1">
    <citation type="journal article" date="2014" name="Int. J. Syst. Evol. Microbiol.">
        <title>Complete genome sequence of Corynebacterium casei LMG S-19264T (=DSM 44701T), isolated from a smear-ripened cheese.</title>
        <authorList>
            <consortium name="US DOE Joint Genome Institute (JGI-PGF)"/>
            <person name="Walter F."/>
            <person name="Albersmeier A."/>
            <person name="Kalinowski J."/>
            <person name="Ruckert C."/>
        </authorList>
    </citation>
    <scope>NUCLEOTIDE SEQUENCE</scope>
    <source>
        <strain evidence="3">KCTC 42651</strain>
    </source>
</reference>
<dbReference type="CDD" id="cd00293">
    <property type="entry name" value="USP-like"/>
    <property type="match status" value="1"/>
</dbReference>
<accession>A0A919CQS6</accession>
<comment type="caution">
    <text evidence="3">The sequence shown here is derived from an EMBL/GenBank/DDBJ whole genome shotgun (WGS) entry which is preliminary data.</text>
</comment>
<gene>
    <name evidence="3" type="ORF">GCM10017083_36320</name>
</gene>
<dbReference type="RefSeq" id="WP_189992267.1">
    <property type="nucleotide sequence ID" value="NZ_BMZS01000009.1"/>
</dbReference>
<dbReference type="InterPro" id="IPR006015">
    <property type="entry name" value="Universal_stress_UspA"/>
</dbReference>
<dbReference type="EMBL" id="BMZS01000009">
    <property type="protein sequence ID" value="GHD56421.1"/>
    <property type="molecule type" value="Genomic_DNA"/>
</dbReference>
<comment type="similarity">
    <text evidence="1">Belongs to the universal stress protein A family.</text>
</comment>
<name>A0A919CQS6_9PROT</name>
<keyword evidence="4" id="KW-1185">Reference proteome</keyword>
<proteinExistence type="inferred from homology"/>
<dbReference type="Gene3D" id="3.40.50.620">
    <property type="entry name" value="HUPs"/>
    <property type="match status" value="1"/>
</dbReference>
<sequence>MYKSILVPVDLEHADRLEKALATAADLSKHYRIPVCYVGVTASTPGRVAHTPQEYAGKLEAFGQAQADKHGIAATTKTCVSHDPAVDLDTTLMQAIEDVGADLVVMASHVPGLPEHIFATNAGYLANHASVSVFVIR</sequence>
<evidence type="ECO:0000313" key="4">
    <source>
        <dbReference type="Proteomes" id="UP000630353"/>
    </source>
</evidence>
<feature type="domain" description="UspA" evidence="2">
    <location>
        <begin position="1"/>
        <end position="137"/>
    </location>
</feature>
<evidence type="ECO:0000313" key="3">
    <source>
        <dbReference type="EMBL" id="GHD56421.1"/>
    </source>
</evidence>
<dbReference type="AlphaFoldDB" id="A0A919CQS6"/>
<dbReference type="InterPro" id="IPR014729">
    <property type="entry name" value="Rossmann-like_a/b/a_fold"/>
</dbReference>
<organism evidence="3 4">
    <name type="scientific">Thalassobaculum fulvum</name>
    <dbReference type="NCBI Taxonomy" id="1633335"/>
    <lineage>
        <taxon>Bacteria</taxon>
        <taxon>Pseudomonadati</taxon>
        <taxon>Pseudomonadota</taxon>
        <taxon>Alphaproteobacteria</taxon>
        <taxon>Rhodospirillales</taxon>
        <taxon>Thalassobaculaceae</taxon>
        <taxon>Thalassobaculum</taxon>
    </lineage>
</organism>
<evidence type="ECO:0000256" key="1">
    <source>
        <dbReference type="ARBA" id="ARBA00008791"/>
    </source>
</evidence>
<protein>
    <submittedName>
        <fullName evidence="3">Universal stress protein UspA</fullName>
    </submittedName>
</protein>
<dbReference type="Pfam" id="PF00582">
    <property type="entry name" value="Usp"/>
    <property type="match status" value="1"/>
</dbReference>
<dbReference type="PRINTS" id="PR01438">
    <property type="entry name" value="UNVRSLSTRESS"/>
</dbReference>
<dbReference type="Proteomes" id="UP000630353">
    <property type="component" value="Unassembled WGS sequence"/>
</dbReference>